<dbReference type="Proteomes" id="UP001178888">
    <property type="component" value="Unassembled WGS sequence"/>
</dbReference>
<protein>
    <submittedName>
        <fullName evidence="3">MBL fold metallo-hydrolase</fullName>
    </submittedName>
</protein>
<name>A0A4R5VKF6_9BACI</name>
<dbReference type="SMART" id="SM00849">
    <property type="entry name" value="Lactamase_B"/>
    <property type="match status" value="1"/>
</dbReference>
<dbReference type="Gene3D" id="1.10.10.10">
    <property type="entry name" value="Winged helix-like DNA-binding domain superfamily/Winged helix DNA-binding domain"/>
    <property type="match status" value="1"/>
</dbReference>
<gene>
    <name evidence="3" type="ORF">E2K98_24295</name>
    <name evidence="2" type="ORF">RCG21_21530</name>
</gene>
<dbReference type="Gene3D" id="3.60.15.10">
    <property type="entry name" value="Ribonuclease Z/Hydroxyacylglutathione hydrolase-like"/>
    <property type="match status" value="1"/>
</dbReference>
<dbReference type="AlphaFoldDB" id="A0A4R5VKF6"/>
<reference evidence="2" key="2">
    <citation type="submission" date="2023-08" db="EMBL/GenBank/DDBJ databases">
        <title>Nitrogen cycling bacteria in agricultural field soils.</title>
        <authorList>
            <person name="Jang J."/>
        </authorList>
    </citation>
    <scope>NUCLEOTIDE SEQUENCE</scope>
    <source>
        <strain evidence="2">PS3-36</strain>
    </source>
</reference>
<dbReference type="Proteomes" id="UP000295132">
    <property type="component" value="Unassembled WGS sequence"/>
</dbReference>
<evidence type="ECO:0000313" key="4">
    <source>
        <dbReference type="Proteomes" id="UP000295132"/>
    </source>
</evidence>
<keyword evidence="3" id="KW-0378">Hydrolase</keyword>
<comment type="caution">
    <text evidence="3">The sequence shown here is derived from an EMBL/GenBank/DDBJ whole genome shotgun (WGS) entry which is preliminary data.</text>
</comment>
<dbReference type="InterPro" id="IPR050662">
    <property type="entry name" value="Sec-metab_biosynth-thioest"/>
</dbReference>
<evidence type="ECO:0000313" key="3">
    <source>
        <dbReference type="EMBL" id="TDK58199.1"/>
    </source>
</evidence>
<dbReference type="PANTHER" id="PTHR23131:SF4">
    <property type="entry name" value="METALLO-BETA-LACTAMASE SUPERFAMILY POTEIN"/>
    <property type="match status" value="1"/>
</dbReference>
<dbReference type="RefSeq" id="WP_133338780.1">
    <property type="nucleotide sequence ID" value="NZ_JAVGVR010000001.1"/>
</dbReference>
<organism evidence="3 4">
    <name type="scientific">Bacillus salipaludis</name>
    <dbReference type="NCBI Taxonomy" id="2547811"/>
    <lineage>
        <taxon>Bacteria</taxon>
        <taxon>Bacillati</taxon>
        <taxon>Bacillota</taxon>
        <taxon>Bacilli</taxon>
        <taxon>Bacillales</taxon>
        <taxon>Bacillaceae</taxon>
        <taxon>Bacillus</taxon>
    </lineage>
</organism>
<feature type="domain" description="Metallo-beta-lactamase" evidence="1">
    <location>
        <begin position="19"/>
        <end position="225"/>
    </location>
</feature>
<evidence type="ECO:0000259" key="1">
    <source>
        <dbReference type="SMART" id="SM00849"/>
    </source>
</evidence>
<proteinExistence type="predicted"/>
<dbReference type="Pfam" id="PF00753">
    <property type="entry name" value="Lactamase_B"/>
    <property type="match status" value="1"/>
</dbReference>
<dbReference type="InterPro" id="IPR036866">
    <property type="entry name" value="RibonucZ/Hydroxyglut_hydro"/>
</dbReference>
<dbReference type="EMBL" id="JAVGVR010000001">
    <property type="protein sequence ID" value="MDQ6598900.1"/>
    <property type="molecule type" value="Genomic_DNA"/>
</dbReference>
<dbReference type="InterPro" id="IPR001279">
    <property type="entry name" value="Metallo-B-lactamas"/>
</dbReference>
<dbReference type="SUPFAM" id="SSF56281">
    <property type="entry name" value="Metallo-hydrolase/oxidoreductase"/>
    <property type="match status" value="1"/>
</dbReference>
<keyword evidence="5" id="KW-1185">Reference proteome</keyword>
<sequence length="311" mass="35923">MNRYGIYQVTIPLPFWNGNVHCYLAQREGKWTIIDTAMNQEVTRESWKATFSKHGINPKHDVERILITHHHADHFEYARELQQQTGADVFLSEKEQSLALSVLDRESFTEFYLAAGMSKELVKQLQPVNKIDTSFPNNLFTIDTNRLYPIGELLFEALHMPGHSDGHICFYNREEQLLLSGDHLTKEAIPYISYHGYGDENPLSSYLATLKRIKLMKISLVLPGHGPIFTDVQERITELLHHYEERIGFVLEQITGEMNAYEVSQSLFPVDSSVFDQWIAIGETNAYLRYLASIGEISVYKKGKQFKYVRM</sequence>
<dbReference type="GO" id="GO:0016787">
    <property type="term" value="F:hydrolase activity"/>
    <property type="evidence" value="ECO:0007669"/>
    <property type="project" value="UniProtKB-KW"/>
</dbReference>
<evidence type="ECO:0000313" key="5">
    <source>
        <dbReference type="Proteomes" id="UP001178888"/>
    </source>
</evidence>
<accession>A0A4R5VKF6</accession>
<dbReference type="EMBL" id="SMYO01000016">
    <property type="protein sequence ID" value="TDK58199.1"/>
    <property type="molecule type" value="Genomic_DNA"/>
</dbReference>
<dbReference type="InterPro" id="IPR036388">
    <property type="entry name" value="WH-like_DNA-bd_sf"/>
</dbReference>
<reference evidence="3 4" key="1">
    <citation type="submission" date="2019-03" db="EMBL/GenBank/DDBJ databases">
        <title>Bacillus niacini sp. nov. a Nicotinate-Metabolizing Mesophile Isolated from Soil.</title>
        <authorList>
            <person name="Zhang G."/>
        </authorList>
    </citation>
    <scope>NUCLEOTIDE SEQUENCE [LARGE SCALE GENOMIC DNA]</scope>
    <source>
        <strain evidence="3 4">WN066</strain>
    </source>
</reference>
<evidence type="ECO:0000313" key="2">
    <source>
        <dbReference type="EMBL" id="MDQ6598900.1"/>
    </source>
</evidence>
<dbReference type="PANTHER" id="PTHR23131">
    <property type="entry name" value="ENDORIBONUCLEASE LACTB2"/>
    <property type="match status" value="1"/>
</dbReference>